<dbReference type="Proteomes" id="UP000663929">
    <property type="component" value="Chromosome"/>
</dbReference>
<dbReference type="Pfam" id="PF02518">
    <property type="entry name" value="HATPase_c"/>
    <property type="match status" value="1"/>
</dbReference>
<dbReference type="PANTHER" id="PTHR43547">
    <property type="entry name" value="TWO-COMPONENT HISTIDINE KINASE"/>
    <property type="match status" value="1"/>
</dbReference>
<dbReference type="Pfam" id="PF07495">
    <property type="entry name" value="Y_Y_Y"/>
    <property type="match status" value="1"/>
</dbReference>
<keyword evidence="5" id="KW-1185">Reference proteome</keyword>
<organism evidence="4 5">
    <name type="scientific">Sulfidibacter corallicola</name>
    <dbReference type="NCBI Taxonomy" id="2818388"/>
    <lineage>
        <taxon>Bacteria</taxon>
        <taxon>Pseudomonadati</taxon>
        <taxon>Acidobacteriota</taxon>
        <taxon>Holophagae</taxon>
        <taxon>Acanthopleuribacterales</taxon>
        <taxon>Acanthopleuribacteraceae</taxon>
        <taxon>Sulfidibacter</taxon>
    </lineage>
</organism>
<evidence type="ECO:0000259" key="3">
    <source>
        <dbReference type="PROSITE" id="PS50109"/>
    </source>
</evidence>
<sequence>MHMLMLIYLLSLDLEKVPYFSHLGSDEGLSQSTVWDILQDKQGFLWIATSEGLNRYDGYEFLIYKHEPGSTTSLSDNQIRAMCLGRNEDIWLATGHGLNHFDLRTRIVTQYHYRPTDVSSLAYDYLVSLVRDENTLWIGSRNGLNRMDLDQPGVFRRYQHQPGQDRSLNHNEVRDLIIDRRGRLWIGTFNGLARYDAETDQFERWTHDPRDPNSLNHPNVRALAQDAQGLIWIGTSRGLHSLNPDTGQMNRYTARPQDPTALSDDWINTLLSDSETGLWIGTKDGGLHHFDARSQQFQRFVRDPNISHSISGNNIISLYVDRARILWVGTFGSGLSKLDLKAAKIRKIDFQSRGKEAKEIQALHMDREGNLWVGTQYGLLRHRSGPGRIDFFEHDPENPDSISENQVLSLASDKLDRVWAGTYSGGLNRYEGEGRFANYRHDSEKPGSLGNDVVLRLHTDRGGTLWVGTRAGLERYDLATDSFERLTYPDADQLGRRQMAVIEIFEAGDGTIWLGTDGAGAARYNPGTGDFQRFRHDLRDPSSINADVVNAIHEDNEGTLWFGTNSGLNRYNPQNQAFFNIGAQNGLPPATIYCILSGPMGELWLSTNIGIFRFEPSGDDLNTRHFDVSDGLQSNDFFRAAGLRADDGYIYFGGINGVNVFNPINIKYNEFPPPIVLTTVKIFDRNLTSPLDVSYLDQFELSHKQNMLSFEFSALDFSAPRKNRYAYKLDGFDSDWIFSGDRNFASYSNLAGGTYRFKVKAANNHGKWNEEGLEVLIRVTPPFWRTMWFLGLVTATVGGLAWFAQRRWILSMRRRNDQLQDLVEHKTFELEQAKMKLLETAHQAGIFEIATGVLRQIKDQLEDVKNVVKEIRHDMNGVSLTRMSAANEAVKSAIGNAEPGDRETEILENSRRELSEFANLFEMQRGSIERGAMRLVDRVEHMKDTISVQHQYAMTPLYHQEVQITGLIEDALRLESSRIGNMGVEIHKNFDVRPRVRVPKIKVLHVLTQIIKNSLDALEVRDVSIKRMRFAVEERIEGCYQITVEDNGCGIDPDHLDRVFNAGWTTKTERHGFGLHESVNAMREMGGELIIQSPGKNMGTKVIVTLPKD</sequence>
<dbReference type="InterPro" id="IPR011123">
    <property type="entry name" value="Y_Y_Y"/>
</dbReference>
<evidence type="ECO:0000256" key="2">
    <source>
        <dbReference type="SAM" id="Phobius"/>
    </source>
</evidence>
<dbReference type="AlphaFoldDB" id="A0A8A4TK26"/>
<dbReference type="PROSITE" id="PS50109">
    <property type="entry name" value="HIS_KIN"/>
    <property type="match status" value="1"/>
</dbReference>
<gene>
    <name evidence="4" type="ORF">J3U87_32695</name>
</gene>
<dbReference type="InterPro" id="IPR015943">
    <property type="entry name" value="WD40/YVTN_repeat-like_dom_sf"/>
</dbReference>
<dbReference type="InterPro" id="IPR036890">
    <property type="entry name" value="HATPase_C_sf"/>
</dbReference>
<dbReference type="EMBL" id="CP071793">
    <property type="protein sequence ID" value="QTD50369.1"/>
    <property type="molecule type" value="Genomic_DNA"/>
</dbReference>
<dbReference type="PANTHER" id="PTHR43547:SF2">
    <property type="entry name" value="HYBRID SIGNAL TRANSDUCTION HISTIDINE KINASE C"/>
    <property type="match status" value="1"/>
</dbReference>
<feature type="transmembrane region" description="Helical" evidence="2">
    <location>
        <begin position="783"/>
        <end position="804"/>
    </location>
</feature>
<keyword evidence="2" id="KW-0472">Membrane</keyword>
<dbReference type="Gene3D" id="2.60.40.10">
    <property type="entry name" value="Immunoglobulins"/>
    <property type="match status" value="1"/>
</dbReference>
<dbReference type="Gene3D" id="3.30.565.10">
    <property type="entry name" value="Histidine kinase-like ATPase, C-terminal domain"/>
    <property type="match status" value="1"/>
</dbReference>
<dbReference type="SUPFAM" id="SSF101898">
    <property type="entry name" value="NHL repeat"/>
    <property type="match status" value="1"/>
</dbReference>
<evidence type="ECO:0000256" key="1">
    <source>
        <dbReference type="ARBA" id="ARBA00022553"/>
    </source>
</evidence>
<reference evidence="4" key="1">
    <citation type="submission" date="2021-03" db="EMBL/GenBank/DDBJ databases">
        <title>Acanthopleuribacteraceae sp. M133.</title>
        <authorList>
            <person name="Wang G."/>
        </authorList>
    </citation>
    <scope>NUCLEOTIDE SEQUENCE</scope>
    <source>
        <strain evidence="4">M133</strain>
    </source>
</reference>
<accession>A0A8A4TK26</accession>
<dbReference type="InterPro" id="IPR013783">
    <property type="entry name" value="Ig-like_fold"/>
</dbReference>
<evidence type="ECO:0000313" key="5">
    <source>
        <dbReference type="Proteomes" id="UP000663929"/>
    </source>
</evidence>
<dbReference type="InterPro" id="IPR003594">
    <property type="entry name" value="HATPase_dom"/>
</dbReference>
<name>A0A8A4TK26_SULCO</name>
<keyword evidence="1" id="KW-0597">Phosphoprotein</keyword>
<feature type="domain" description="Histidine kinase" evidence="3">
    <location>
        <begin position="866"/>
        <end position="1109"/>
    </location>
</feature>
<dbReference type="KEGG" id="scor:J3U87_32695"/>
<evidence type="ECO:0000313" key="4">
    <source>
        <dbReference type="EMBL" id="QTD50369.1"/>
    </source>
</evidence>
<keyword evidence="2" id="KW-0812">Transmembrane</keyword>
<proteinExistence type="predicted"/>
<dbReference type="Pfam" id="PF07494">
    <property type="entry name" value="Reg_prop"/>
    <property type="match status" value="6"/>
</dbReference>
<dbReference type="RefSeq" id="WP_237380008.1">
    <property type="nucleotide sequence ID" value="NZ_CP071793.1"/>
</dbReference>
<dbReference type="SUPFAM" id="SSF63829">
    <property type="entry name" value="Calcium-dependent phosphotriesterase"/>
    <property type="match status" value="2"/>
</dbReference>
<dbReference type="GO" id="GO:0000155">
    <property type="term" value="F:phosphorelay sensor kinase activity"/>
    <property type="evidence" value="ECO:0007669"/>
    <property type="project" value="TreeGrafter"/>
</dbReference>
<dbReference type="SUPFAM" id="SSF55874">
    <property type="entry name" value="ATPase domain of HSP90 chaperone/DNA topoisomerase II/histidine kinase"/>
    <property type="match status" value="1"/>
</dbReference>
<dbReference type="Gene3D" id="2.130.10.10">
    <property type="entry name" value="YVTN repeat-like/Quinoprotein amine dehydrogenase"/>
    <property type="match status" value="2"/>
</dbReference>
<protein>
    <recommendedName>
        <fullName evidence="3">Histidine kinase domain-containing protein</fullName>
    </recommendedName>
</protein>
<keyword evidence="2" id="KW-1133">Transmembrane helix</keyword>
<dbReference type="InterPro" id="IPR005467">
    <property type="entry name" value="His_kinase_dom"/>
</dbReference>
<dbReference type="FunFam" id="2.60.40.10:FF:000791">
    <property type="entry name" value="Two-component system sensor histidine kinase/response regulator"/>
    <property type="match status" value="1"/>
</dbReference>
<dbReference type="SMART" id="SM00387">
    <property type="entry name" value="HATPase_c"/>
    <property type="match status" value="1"/>
</dbReference>
<dbReference type="InterPro" id="IPR011110">
    <property type="entry name" value="Reg_prop"/>
</dbReference>